<gene>
    <name evidence="1" type="ORF">ERS852540_00984</name>
</gene>
<name>A0A174ZBV8_9FIRM</name>
<dbReference type="EMBL" id="CZBY01000006">
    <property type="protein sequence ID" value="CUQ84803.1"/>
    <property type="molecule type" value="Genomic_DNA"/>
</dbReference>
<organism evidence="1 2">
    <name type="scientific">[Eubacterium] siraeum</name>
    <dbReference type="NCBI Taxonomy" id="39492"/>
    <lineage>
        <taxon>Bacteria</taxon>
        <taxon>Bacillati</taxon>
        <taxon>Bacillota</taxon>
        <taxon>Clostridia</taxon>
        <taxon>Eubacteriales</taxon>
        <taxon>Oscillospiraceae</taxon>
        <taxon>Oscillospiraceae incertae sedis</taxon>
    </lineage>
</organism>
<dbReference type="AlphaFoldDB" id="A0A174ZBV8"/>
<dbReference type="Pfam" id="PF14386">
    <property type="entry name" value="DUF4417"/>
    <property type="match status" value="1"/>
</dbReference>
<evidence type="ECO:0000313" key="2">
    <source>
        <dbReference type="Proteomes" id="UP000095662"/>
    </source>
</evidence>
<protein>
    <recommendedName>
        <fullName evidence="3">DUF4417 domain-containing protein</fullName>
    </recommendedName>
</protein>
<dbReference type="STRING" id="39492.ERS852540_00984"/>
<reference evidence="1 2" key="1">
    <citation type="submission" date="2015-09" db="EMBL/GenBank/DDBJ databases">
        <authorList>
            <consortium name="Pathogen Informatics"/>
        </authorList>
    </citation>
    <scope>NUCLEOTIDE SEQUENCE [LARGE SCALE GENOMIC DNA]</scope>
    <source>
        <strain evidence="1 2">2789STDY5834928</strain>
    </source>
</reference>
<sequence>MRFFSGNLEIPCIEKPKELIIPKYLVPFTKMNASSYSESAVHFYEHDKRFSDVLVSTKDYLSELKKFTAVISPDCSLYRDMPLCLQIANTYMNRAVGCYLQSHGVYVIPNVRWGDERSYTTVELPEKFAFLGVPKNSIVSIGTYGCIKSRVNKQYFVEGLSAMLDELSPEVVLIYGGMPESIFGQFKERTNFVYYPDWISTKRRRSA</sequence>
<proteinExistence type="predicted"/>
<dbReference type="Proteomes" id="UP000095662">
    <property type="component" value="Unassembled WGS sequence"/>
</dbReference>
<accession>A0A174ZBV8</accession>
<dbReference type="InterPro" id="IPR025530">
    <property type="entry name" value="DUF4417"/>
</dbReference>
<evidence type="ECO:0008006" key="3">
    <source>
        <dbReference type="Google" id="ProtNLM"/>
    </source>
</evidence>
<evidence type="ECO:0000313" key="1">
    <source>
        <dbReference type="EMBL" id="CUQ84803.1"/>
    </source>
</evidence>